<dbReference type="PANTHER" id="PTHR42885">
    <property type="entry name" value="HISTIDINOL-PHOSPHATE AMINOTRANSFERASE-RELATED"/>
    <property type="match status" value="1"/>
</dbReference>
<dbReference type="InterPro" id="IPR015424">
    <property type="entry name" value="PyrdxlP-dep_Trfase"/>
</dbReference>
<reference evidence="5 6" key="1">
    <citation type="submission" date="2011-11" db="EMBL/GenBank/DDBJ databases">
        <title>The Genome Sequence of Dialister succinatiphilus YIT 11850.</title>
        <authorList>
            <consortium name="The Broad Institute Genome Sequencing Platform"/>
            <person name="Earl A."/>
            <person name="Ward D."/>
            <person name="Feldgarden M."/>
            <person name="Gevers D."/>
            <person name="Morotomi M."/>
            <person name="Young S.K."/>
            <person name="Zeng Q."/>
            <person name="Gargeya S."/>
            <person name="Fitzgerald M."/>
            <person name="Haas B."/>
            <person name="Abouelleil A."/>
            <person name="Alvarado L."/>
            <person name="Arachchi H.M."/>
            <person name="Berlin A."/>
            <person name="Brown A."/>
            <person name="Chapman S.B."/>
            <person name="Dunbar C."/>
            <person name="Gearin G."/>
            <person name="Goldberg J."/>
            <person name="Griggs A."/>
            <person name="Gujja S."/>
            <person name="Heiman D."/>
            <person name="Howarth C."/>
            <person name="Lui A."/>
            <person name="MacDonald P.J.P."/>
            <person name="Montmayeur A."/>
            <person name="Murphy C."/>
            <person name="Neiman D."/>
            <person name="Pearson M."/>
            <person name="Priest M."/>
            <person name="Roberts A."/>
            <person name="Saif S."/>
            <person name="Shea T."/>
            <person name="Sisk P."/>
            <person name="Stolte C."/>
            <person name="Sykes S."/>
            <person name="Wortman J."/>
            <person name="Nusbaum C."/>
            <person name="Birren B."/>
        </authorList>
    </citation>
    <scope>NUCLEOTIDE SEQUENCE [LARGE SCALE GENOMIC DNA]</scope>
    <source>
        <strain evidence="5 6">YIT 11850</strain>
    </source>
</reference>
<comment type="similarity">
    <text evidence="3">Belongs to the class-I pyridoxal-phosphate-dependent aminotransferase family.</text>
</comment>
<keyword evidence="3" id="KW-0032">Aminotransferase</keyword>
<feature type="domain" description="Aminotransferase class I/classII large" evidence="4">
    <location>
        <begin position="22"/>
        <end position="353"/>
    </location>
</feature>
<keyword evidence="6" id="KW-1185">Reference proteome</keyword>
<dbReference type="PANTHER" id="PTHR42885:SF1">
    <property type="entry name" value="THREONINE-PHOSPHATE DECARBOXYLASE"/>
    <property type="match status" value="1"/>
</dbReference>
<dbReference type="Pfam" id="PF00155">
    <property type="entry name" value="Aminotran_1_2"/>
    <property type="match status" value="1"/>
</dbReference>
<proteinExistence type="inferred from homology"/>
<dbReference type="PATRIC" id="fig|742743.3.peg.660"/>
<dbReference type="GO" id="GO:0008483">
    <property type="term" value="F:transaminase activity"/>
    <property type="evidence" value="ECO:0007669"/>
    <property type="project" value="UniProtKB-KW"/>
</dbReference>
<dbReference type="GO" id="GO:0030170">
    <property type="term" value="F:pyridoxal phosphate binding"/>
    <property type="evidence" value="ECO:0007669"/>
    <property type="project" value="InterPro"/>
</dbReference>
<dbReference type="HOGENOM" id="CLU_017584_3_2_9"/>
<dbReference type="RefSeq" id="WP_008859153.1">
    <property type="nucleotide sequence ID" value="NZ_JH591187.1"/>
</dbReference>
<dbReference type="InterPro" id="IPR015422">
    <property type="entry name" value="PyrdxlP-dep_Trfase_small"/>
</dbReference>
<evidence type="ECO:0000259" key="4">
    <source>
        <dbReference type="Pfam" id="PF00155"/>
    </source>
</evidence>
<dbReference type="Proteomes" id="UP000003277">
    <property type="component" value="Unassembled WGS sequence"/>
</dbReference>
<dbReference type="STRING" id="742743.HMPREF9453_00649"/>
<dbReference type="AlphaFoldDB" id="H1CZ61"/>
<evidence type="ECO:0000256" key="1">
    <source>
        <dbReference type="ARBA" id="ARBA00001933"/>
    </source>
</evidence>
<dbReference type="InterPro" id="IPR004839">
    <property type="entry name" value="Aminotransferase_I/II_large"/>
</dbReference>
<evidence type="ECO:0000256" key="2">
    <source>
        <dbReference type="ARBA" id="ARBA00022898"/>
    </source>
</evidence>
<gene>
    <name evidence="5" type="ORF">HMPREF9453_00649</name>
</gene>
<dbReference type="PROSITE" id="PS00105">
    <property type="entry name" value="AA_TRANSFER_CLASS_1"/>
    <property type="match status" value="1"/>
</dbReference>
<evidence type="ECO:0000313" key="5">
    <source>
        <dbReference type="EMBL" id="EHO63632.1"/>
    </source>
</evidence>
<dbReference type="eggNOG" id="COG0079">
    <property type="taxonomic scope" value="Bacteria"/>
</dbReference>
<sequence length="359" mass="40373">MTLKSSRHGGDVFSLAPSERNKILDFSININPLGLSPLGRRALLRYWEIETLRYPDVEDRDVTASLSAAYGMDKDTIALGNGATELMYTLLRFLKPEKVLVPAPAFSEYRLSAEAAGADTESFLLDQDHGFSLPLGELERKMVPRSLLYLGHPNNPDGCLLSMEDFKKVMALAEDRESYVVIDESFIDFVEGDVSYRSFVKTYSHLVVIMSLTKFYAVPGLRIGCSFAHPALTEKIKDHLIPWNVNGPAQLYMTCAARDREYIEASRAFCSSERKYFAGKLGELEGLTVYPGCVNFILLKLTGSIRDAADLQKQLLPEGIFIRQCGNYEGLDNSFFRLAVRTREENNRLLKALKEVYHP</sequence>
<keyword evidence="2" id="KW-0663">Pyridoxal phosphate</keyword>
<dbReference type="InterPro" id="IPR004838">
    <property type="entry name" value="NHTrfase_class1_PyrdxlP-BS"/>
</dbReference>
<dbReference type="CDD" id="cd00609">
    <property type="entry name" value="AAT_like"/>
    <property type="match status" value="1"/>
</dbReference>
<accession>H1CZ61</accession>
<comment type="caution">
    <text evidence="5">The sequence shown here is derived from an EMBL/GenBank/DDBJ whole genome shotgun (WGS) entry which is preliminary data.</text>
</comment>
<dbReference type="Gene3D" id="3.90.1150.10">
    <property type="entry name" value="Aspartate Aminotransferase, domain 1"/>
    <property type="match status" value="1"/>
</dbReference>
<evidence type="ECO:0000313" key="6">
    <source>
        <dbReference type="Proteomes" id="UP000003277"/>
    </source>
</evidence>
<evidence type="ECO:0000256" key="3">
    <source>
        <dbReference type="RuleBase" id="RU000481"/>
    </source>
</evidence>
<protein>
    <recommendedName>
        <fullName evidence="3">Aminotransferase</fullName>
        <ecNumber evidence="3">2.6.1.-</ecNumber>
    </recommendedName>
</protein>
<dbReference type="Gene3D" id="3.40.640.10">
    <property type="entry name" value="Type I PLP-dependent aspartate aminotransferase-like (Major domain)"/>
    <property type="match status" value="1"/>
</dbReference>
<dbReference type="EC" id="2.6.1.-" evidence="3"/>
<keyword evidence="3" id="KW-0808">Transferase</keyword>
<name>H1CZ61_9FIRM</name>
<dbReference type="InterPro" id="IPR015421">
    <property type="entry name" value="PyrdxlP-dep_Trfase_major"/>
</dbReference>
<comment type="cofactor">
    <cofactor evidence="1 3">
        <name>pyridoxal 5'-phosphate</name>
        <dbReference type="ChEBI" id="CHEBI:597326"/>
    </cofactor>
</comment>
<dbReference type="EMBL" id="ADLT01000015">
    <property type="protein sequence ID" value="EHO63632.1"/>
    <property type="molecule type" value="Genomic_DNA"/>
</dbReference>
<dbReference type="SUPFAM" id="SSF53383">
    <property type="entry name" value="PLP-dependent transferases"/>
    <property type="match status" value="1"/>
</dbReference>
<dbReference type="OrthoDB" id="9813612at2"/>
<organism evidence="5 6">
    <name type="scientific">Dialister succinatiphilus YIT 11850</name>
    <dbReference type="NCBI Taxonomy" id="742743"/>
    <lineage>
        <taxon>Bacteria</taxon>
        <taxon>Bacillati</taxon>
        <taxon>Bacillota</taxon>
        <taxon>Negativicutes</taxon>
        <taxon>Veillonellales</taxon>
        <taxon>Veillonellaceae</taxon>
        <taxon>Dialister</taxon>
    </lineage>
</organism>